<keyword evidence="1" id="KW-0732">Signal</keyword>
<dbReference type="AlphaFoldDB" id="A0A923HPS7"/>
<dbReference type="Proteomes" id="UP000634011">
    <property type="component" value="Unassembled WGS sequence"/>
</dbReference>
<name>A0A923HPS7_9BURK</name>
<reference evidence="2" key="1">
    <citation type="submission" date="2020-08" db="EMBL/GenBank/DDBJ databases">
        <title>Novel species isolated from subtropical streams in China.</title>
        <authorList>
            <person name="Lu H."/>
        </authorList>
    </citation>
    <scope>NUCLEOTIDE SEQUENCE</scope>
    <source>
        <strain evidence="2">KACC 12607</strain>
    </source>
</reference>
<feature type="chain" id="PRO_5037617972" evidence="1">
    <location>
        <begin position="34"/>
        <end position="160"/>
    </location>
</feature>
<dbReference type="EMBL" id="JACOFV010000008">
    <property type="protein sequence ID" value="MBC3862508.1"/>
    <property type="molecule type" value="Genomic_DNA"/>
</dbReference>
<evidence type="ECO:0000256" key="1">
    <source>
        <dbReference type="SAM" id="SignalP"/>
    </source>
</evidence>
<proteinExistence type="predicted"/>
<feature type="signal peptide" evidence="1">
    <location>
        <begin position="1"/>
        <end position="33"/>
    </location>
</feature>
<organism evidence="2 3">
    <name type="scientific">Undibacterium jejuense</name>
    <dbReference type="NCBI Taxonomy" id="1344949"/>
    <lineage>
        <taxon>Bacteria</taxon>
        <taxon>Pseudomonadati</taxon>
        <taxon>Pseudomonadota</taxon>
        <taxon>Betaproteobacteria</taxon>
        <taxon>Burkholderiales</taxon>
        <taxon>Oxalobacteraceae</taxon>
        <taxon>Undibacterium</taxon>
    </lineage>
</organism>
<keyword evidence="3" id="KW-1185">Reference proteome</keyword>
<protein>
    <submittedName>
        <fullName evidence="2">Uncharacterized protein</fullName>
    </submittedName>
</protein>
<sequence>MINKMHVKMLHPCRLPKLCALVFLGFFCASASAQTMPSPASSVAEAPPPVPIHLDVDKVNDKVIKQAAKEMSKDAPQTNVKPDVFTTMHDDFEKSLGNYESRKKISGSVEAGVGVGNLPSVRGYQSENVTCGYAAAAINDEISKNTQVSVYAQTSSCKTK</sequence>
<accession>A0A923HPS7</accession>
<dbReference type="RefSeq" id="WP_186912427.1">
    <property type="nucleotide sequence ID" value="NZ_JACOFV010000008.1"/>
</dbReference>
<evidence type="ECO:0000313" key="3">
    <source>
        <dbReference type="Proteomes" id="UP000634011"/>
    </source>
</evidence>
<evidence type="ECO:0000313" key="2">
    <source>
        <dbReference type="EMBL" id="MBC3862508.1"/>
    </source>
</evidence>
<comment type="caution">
    <text evidence="2">The sequence shown here is derived from an EMBL/GenBank/DDBJ whole genome shotgun (WGS) entry which is preliminary data.</text>
</comment>
<gene>
    <name evidence="2" type="ORF">H8K32_10390</name>
</gene>